<evidence type="ECO:0000256" key="3">
    <source>
        <dbReference type="ARBA" id="ARBA00022722"/>
    </source>
</evidence>
<dbReference type="GO" id="GO:0006308">
    <property type="term" value="P:DNA catabolic process"/>
    <property type="evidence" value="ECO:0007669"/>
    <property type="project" value="UniProtKB-UniRule"/>
</dbReference>
<dbReference type="InterPro" id="IPR003761">
    <property type="entry name" value="Exonuc_VII_S"/>
</dbReference>
<evidence type="ECO:0000256" key="7">
    <source>
        <dbReference type="SAM" id="MobiDB-lite"/>
    </source>
</evidence>
<keyword evidence="4 6" id="KW-0378">Hydrolase</keyword>
<proteinExistence type="inferred from homology"/>
<evidence type="ECO:0000313" key="8">
    <source>
        <dbReference type="EMBL" id="XCJ16408.1"/>
    </source>
</evidence>
<dbReference type="PANTHER" id="PTHR34137:SF1">
    <property type="entry name" value="EXODEOXYRIBONUCLEASE 7 SMALL SUBUNIT"/>
    <property type="match status" value="1"/>
</dbReference>
<feature type="compositionally biased region" description="Basic and acidic residues" evidence="7">
    <location>
        <begin position="70"/>
        <end position="83"/>
    </location>
</feature>
<dbReference type="GO" id="GO:0009318">
    <property type="term" value="C:exodeoxyribonuclease VII complex"/>
    <property type="evidence" value="ECO:0007669"/>
    <property type="project" value="UniProtKB-UniRule"/>
</dbReference>
<comment type="similarity">
    <text evidence="1 6">Belongs to the XseB family.</text>
</comment>
<comment type="subcellular location">
    <subcellularLocation>
        <location evidence="6">Cytoplasm</location>
    </subcellularLocation>
</comment>
<comment type="subunit">
    <text evidence="6">Heterooligomer composed of large and small subunits.</text>
</comment>
<evidence type="ECO:0000256" key="1">
    <source>
        <dbReference type="ARBA" id="ARBA00009998"/>
    </source>
</evidence>
<comment type="function">
    <text evidence="6">Bidirectionally degrades single-stranded DNA into large acid-insoluble oligonucleotides, which are then degraded further into small acid-soluble oligonucleotides.</text>
</comment>
<dbReference type="GO" id="GO:0008855">
    <property type="term" value="F:exodeoxyribonuclease VII activity"/>
    <property type="evidence" value="ECO:0007669"/>
    <property type="project" value="UniProtKB-UniRule"/>
</dbReference>
<protein>
    <recommendedName>
        <fullName evidence="6">Exodeoxyribonuclease 7 small subunit</fullName>
        <ecNumber evidence="6">3.1.11.6</ecNumber>
    </recommendedName>
    <alternativeName>
        <fullName evidence="6">Exodeoxyribonuclease VII small subunit</fullName>
        <shortName evidence="6">Exonuclease VII small subunit</shortName>
    </alternativeName>
</protein>
<evidence type="ECO:0000256" key="5">
    <source>
        <dbReference type="ARBA" id="ARBA00022839"/>
    </source>
</evidence>
<evidence type="ECO:0000256" key="6">
    <source>
        <dbReference type="HAMAP-Rule" id="MF_00337"/>
    </source>
</evidence>
<dbReference type="InterPro" id="IPR037004">
    <property type="entry name" value="Exonuc_VII_ssu_sf"/>
</dbReference>
<name>A0AAU8IDD9_9BACL</name>
<reference evidence="8" key="1">
    <citation type="submission" date="2024-06" db="EMBL/GenBank/DDBJ databases">
        <authorList>
            <person name="Fan A."/>
            <person name="Zhang F.Y."/>
            <person name="Zhang L."/>
        </authorList>
    </citation>
    <scope>NUCLEOTIDE SEQUENCE</scope>
    <source>
        <strain evidence="8">Y61</strain>
    </source>
</reference>
<comment type="catalytic activity">
    <reaction evidence="6">
        <text>Exonucleolytic cleavage in either 5'- to 3'- or 3'- to 5'-direction to yield nucleoside 5'-phosphates.</text>
        <dbReference type="EC" id="3.1.11.6"/>
    </reaction>
</comment>
<keyword evidence="3 6" id="KW-0540">Nuclease</keyword>
<dbReference type="PANTHER" id="PTHR34137">
    <property type="entry name" value="EXODEOXYRIBONUCLEASE 7 SMALL SUBUNIT"/>
    <property type="match status" value="1"/>
</dbReference>
<evidence type="ECO:0000256" key="2">
    <source>
        <dbReference type="ARBA" id="ARBA00022490"/>
    </source>
</evidence>
<dbReference type="PIRSF" id="PIRSF006488">
    <property type="entry name" value="Exonuc_VII_S"/>
    <property type="match status" value="1"/>
</dbReference>
<dbReference type="Pfam" id="PF02609">
    <property type="entry name" value="Exonuc_VII_S"/>
    <property type="match status" value="1"/>
</dbReference>
<dbReference type="HAMAP" id="MF_00337">
    <property type="entry name" value="Exonuc_7_S"/>
    <property type="match status" value="1"/>
</dbReference>
<keyword evidence="2 6" id="KW-0963">Cytoplasm</keyword>
<gene>
    <name evidence="6 8" type="primary">xseB</name>
    <name evidence="8" type="ORF">ABNN70_12145</name>
</gene>
<dbReference type="SUPFAM" id="SSF116842">
    <property type="entry name" value="XseB-like"/>
    <property type="match status" value="1"/>
</dbReference>
<dbReference type="EC" id="3.1.11.6" evidence="6"/>
<sequence>MSEEEHKEHAPTFEEAMEHLEQIVTKLEENDVPLEKAIDLFQEGMALSKICHDKLESVSKKMDQMISSDGESKPFTLREDDQQ</sequence>
<dbReference type="Gene3D" id="1.10.287.1040">
    <property type="entry name" value="Exonuclease VII, small subunit"/>
    <property type="match status" value="1"/>
</dbReference>
<dbReference type="GO" id="GO:0005829">
    <property type="term" value="C:cytosol"/>
    <property type="evidence" value="ECO:0007669"/>
    <property type="project" value="TreeGrafter"/>
</dbReference>
<evidence type="ECO:0000256" key="4">
    <source>
        <dbReference type="ARBA" id="ARBA00022801"/>
    </source>
</evidence>
<dbReference type="RefSeq" id="WP_129930334.1">
    <property type="nucleotide sequence ID" value="NZ_CP159510.1"/>
</dbReference>
<organism evidence="8">
    <name type="scientific">Sporolactobacillus sp. Y61</name>
    <dbReference type="NCBI Taxonomy" id="3160863"/>
    <lineage>
        <taxon>Bacteria</taxon>
        <taxon>Bacillati</taxon>
        <taxon>Bacillota</taxon>
        <taxon>Bacilli</taxon>
        <taxon>Bacillales</taxon>
        <taxon>Sporolactobacillaceae</taxon>
        <taxon>Sporolactobacillus</taxon>
    </lineage>
</organism>
<dbReference type="EMBL" id="CP159510">
    <property type="protein sequence ID" value="XCJ16408.1"/>
    <property type="molecule type" value="Genomic_DNA"/>
</dbReference>
<feature type="region of interest" description="Disordered" evidence="7">
    <location>
        <begin position="61"/>
        <end position="83"/>
    </location>
</feature>
<dbReference type="NCBIfam" id="TIGR01280">
    <property type="entry name" value="xseB"/>
    <property type="match status" value="1"/>
</dbReference>
<accession>A0AAU8IDD9</accession>
<dbReference type="AlphaFoldDB" id="A0AAU8IDD9"/>
<keyword evidence="5 6" id="KW-0269">Exonuclease</keyword>